<evidence type="ECO:0000313" key="2">
    <source>
        <dbReference type="Proteomes" id="UP001265700"/>
    </source>
</evidence>
<sequence length="95" mass="10348">MDDITLALVADAWSRTGRVSVRAESASPGTARLRSGMPIAVDAARLDAPRLPLAPALKPLQQLDRSLCEIEQRFGAARREWVVLEMEYSDAPGCI</sequence>
<evidence type="ECO:0000313" key="1">
    <source>
        <dbReference type="EMBL" id="MDR7150100.1"/>
    </source>
</evidence>
<reference evidence="1 2" key="1">
    <citation type="submission" date="2023-07" db="EMBL/GenBank/DDBJ databases">
        <title>Sorghum-associated microbial communities from plants grown in Nebraska, USA.</title>
        <authorList>
            <person name="Schachtman D."/>
        </authorList>
    </citation>
    <scope>NUCLEOTIDE SEQUENCE [LARGE SCALE GENOMIC DNA]</scope>
    <source>
        <strain evidence="1 2">4249</strain>
    </source>
</reference>
<proteinExistence type="predicted"/>
<dbReference type="Proteomes" id="UP001265700">
    <property type="component" value="Unassembled WGS sequence"/>
</dbReference>
<gene>
    <name evidence="1" type="ORF">J2W49_002058</name>
</gene>
<comment type="caution">
    <text evidence="1">The sequence shown here is derived from an EMBL/GenBank/DDBJ whole genome shotgun (WGS) entry which is preliminary data.</text>
</comment>
<name>A0ABU1WLC7_9BURK</name>
<keyword evidence="2" id="KW-1185">Reference proteome</keyword>
<protein>
    <submittedName>
        <fullName evidence="1">Uncharacterized protein</fullName>
    </submittedName>
</protein>
<organism evidence="1 2">
    <name type="scientific">Hydrogenophaga palleronii</name>
    <dbReference type="NCBI Taxonomy" id="65655"/>
    <lineage>
        <taxon>Bacteria</taxon>
        <taxon>Pseudomonadati</taxon>
        <taxon>Pseudomonadota</taxon>
        <taxon>Betaproteobacteria</taxon>
        <taxon>Burkholderiales</taxon>
        <taxon>Comamonadaceae</taxon>
        <taxon>Hydrogenophaga</taxon>
    </lineage>
</organism>
<dbReference type="EMBL" id="JAVDWU010000004">
    <property type="protein sequence ID" value="MDR7150100.1"/>
    <property type="molecule type" value="Genomic_DNA"/>
</dbReference>
<accession>A0ABU1WLC7</accession>